<reference evidence="7" key="1">
    <citation type="submission" date="2016-11" db="EMBL/GenBank/DDBJ databases">
        <authorList>
            <person name="Varghese N."/>
            <person name="Submissions S."/>
        </authorList>
    </citation>
    <scope>NUCLEOTIDE SEQUENCE [LARGE SCALE GENOMIC DNA]</scope>
    <source>
        <strain evidence="7">ALO Sharm</strain>
    </source>
</reference>
<dbReference type="Gene3D" id="3.40.190.10">
    <property type="entry name" value="Periplasmic binding protein-like II"/>
    <property type="match status" value="2"/>
</dbReference>
<comment type="similarity">
    <text evidence="1">Belongs to the LysR transcriptional regulatory family.</text>
</comment>
<evidence type="ECO:0000259" key="5">
    <source>
        <dbReference type="PROSITE" id="PS50931"/>
    </source>
</evidence>
<keyword evidence="3 6" id="KW-0238">DNA-binding</keyword>
<name>A0A1M6YL53_9GAMM</name>
<evidence type="ECO:0000256" key="1">
    <source>
        <dbReference type="ARBA" id="ARBA00009437"/>
    </source>
</evidence>
<dbReference type="PANTHER" id="PTHR30118:SF15">
    <property type="entry name" value="TRANSCRIPTIONAL REGULATORY PROTEIN"/>
    <property type="match status" value="1"/>
</dbReference>
<protein>
    <submittedName>
        <fullName evidence="6">DNA-binding transcriptional regulator, LysR family</fullName>
    </submittedName>
</protein>
<dbReference type="SUPFAM" id="SSF46785">
    <property type="entry name" value="Winged helix' DNA-binding domain"/>
    <property type="match status" value="1"/>
</dbReference>
<evidence type="ECO:0000313" key="7">
    <source>
        <dbReference type="Proteomes" id="UP000184248"/>
    </source>
</evidence>
<evidence type="ECO:0000256" key="3">
    <source>
        <dbReference type="ARBA" id="ARBA00023125"/>
    </source>
</evidence>
<dbReference type="InterPro" id="IPR000847">
    <property type="entry name" value="LysR_HTH_N"/>
</dbReference>
<gene>
    <name evidence="6" type="ORF">SAMN05192556_10914</name>
</gene>
<sequence length="305" mass="33722">MPDRLSEIDIGLLMAFEALIQERNVSRAADRLGITQPALSGRLTRLRTLFGDQLFVPVAGRGVMPTPRANELGATLPQLLDHLREFIGPTPSFDPGKSDREFVLAAYDNPAIMLGPDIVPALKRASPHIRITFVVPDPETITQALDRGDIDMVVGLPRPEDGGLIGRTLFTDEFVTAQRHGHPRGNHPITLDEFCTAEHLLVSTSGGGYRGPVDRALDKLGRSRHVSLSVQSYALAPIILGSSDHLCTLPGRFLRRFEAMVDLFAPPLDVGNVELYALWHPRMRDDPAHRWFRNLVFEVARVTHG</sequence>
<dbReference type="InterPro" id="IPR005119">
    <property type="entry name" value="LysR_subst-bd"/>
</dbReference>
<dbReference type="OrthoDB" id="8839911at2"/>
<dbReference type="InterPro" id="IPR036388">
    <property type="entry name" value="WH-like_DNA-bd_sf"/>
</dbReference>
<dbReference type="Proteomes" id="UP000184248">
    <property type="component" value="Unassembled WGS sequence"/>
</dbReference>
<dbReference type="InterPro" id="IPR036390">
    <property type="entry name" value="WH_DNA-bd_sf"/>
</dbReference>
<dbReference type="EMBL" id="FRAL01000009">
    <property type="protein sequence ID" value="SHL18977.1"/>
    <property type="molecule type" value="Genomic_DNA"/>
</dbReference>
<keyword evidence="2" id="KW-0805">Transcription regulation</keyword>
<dbReference type="PROSITE" id="PS50931">
    <property type="entry name" value="HTH_LYSR"/>
    <property type="match status" value="1"/>
</dbReference>
<dbReference type="SUPFAM" id="SSF53850">
    <property type="entry name" value="Periplasmic binding protein-like II"/>
    <property type="match status" value="1"/>
</dbReference>
<dbReference type="GO" id="GO:0003677">
    <property type="term" value="F:DNA binding"/>
    <property type="evidence" value="ECO:0007669"/>
    <property type="project" value="UniProtKB-KW"/>
</dbReference>
<dbReference type="Gene3D" id="1.10.10.10">
    <property type="entry name" value="Winged helix-like DNA-binding domain superfamily/Winged helix DNA-binding domain"/>
    <property type="match status" value="1"/>
</dbReference>
<accession>A0A1M6YL53</accession>
<keyword evidence="7" id="KW-1185">Reference proteome</keyword>
<dbReference type="Pfam" id="PF00126">
    <property type="entry name" value="HTH_1"/>
    <property type="match status" value="1"/>
</dbReference>
<dbReference type="GO" id="GO:0003700">
    <property type="term" value="F:DNA-binding transcription factor activity"/>
    <property type="evidence" value="ECO:0007669"/>
    <property type="project" value="InterPro"/>
</dbReference>
<feature type="domain" description="HTH lysR-type" evidence="5">
    <location>
        <begin position="8"/>
        <end position="66"/>
    </location>
</feature>
<dbReference type="InterPro" id="IPR050389">
    <property type="entry name" value="LysR-type_TF"/>
</dbReference>
<dbReference type="PANTHER" id="PTHR30118">
    <property type="entry name" value="HTH-TYPE TRANSCRIPTIONAL REGULATOR LEUO-RELATED"/>
    <property type="match status" value="1"/>
</dbReference>
<keyword evidence="4" id="KW-0804">Transcription</keyword>
<organism evidence="6 7">
    <name type="scientific">Halomonas caseinilytica</name>
    <dbReference type="NCBI Taxonomy" id="438744"/>
    <lineage>
        <taxon>Bacteria</taxon>
        <taxon>Pseudomonadati</taxon>
        <taxon>Pseudomonadota</taxon>
        <taxon>Gammaproteobacteria</taxon>
        <taxon>Oceanospirillales</taxon>
        <taxon>Halomonadaceae</taxon>
        <taxon>Halomonas</taxon>
    </lineage>
</organism>
<dbReference type="CDD" id="cd08417">
    <property type="entry name" value="PBP2_Nitroaromatics_like"/>
    <property type="match status" value="1"/>
</dbReference>
<dbReference type="InterPro" id="IPR037402">
    <property type="entry name" value="YidZ_PBP2"/>
</dbReference>
<evidence type="ECO:0000256" key="2">
    <source>
        <dbReference type="ARBA" id="ARBA00023015"/>
    </source>
</evidence>
<dbReference type="RefSeq" id="WP_082919964.1">
    <property type="nucleotide sequence ID" value="NZ_BDEO01000005.1"/>
</dbReference>
<dbReference type="AlphaFoldDB" id="A0A1M6YL53"/>
<proteinExistence type="inferred from homology"/>
<dbReference type="PRINTS" id="PR00039">
    <property type="entry name" value="HTHLYSR"/>
</dbReference>
<dbReference type="Pfam" id="PF03466">
    <property type="entry name" value="LysR_substrate"/>
    <property type="match status" value="1"/>
</dbReference>
<evidence type="ECO:0000313" key="6">
    <source>
        <dbReference type="EMBL" id="SHL18977.1"/>
    </source>
</evidence>
<evidence type="ECO:0000256" key="4">
    <source>
        <dbReference type="ARBA" id="ARBA00023163"/>
    </source>
</evidence>